<protein>
    <submittedName>
        <fullName evidence="1">Uncharacterized protein</fullName>
    </submittedName>
</protein>
<evidence type="ECO:0000313" key="1">
    <source>
        <dbReference type="EMBL" id="AHC14929.1"/>
    </source>
</evidence>
<dbReference type="HOGENOM" id="CLU_3205084_0_0_12"/>
<reference evidence="1 2" key="1">
    <citation type="journal article" date="2015" name="Stand. Genomic Sci.">
        <title>Complete genome sequence and description of Salinispira pacifica gen. nov., sp. nov., a novel spirochaete isolated form a hypersaline microbial mat.</title>
        <authorList>
            <person name="Ben Hania W."/>
            <person name="Joseph M."/>
            <person name="Schumann P."/>
            <person name="Bunk B."/>
            <person name="Fiebig A."/>
            <person name="Sproer C."/>
            <person name="Klenk H.P."/>
            <person name="Fardeau M.L."/>
            <person name="Spring S."/>
        </authorList>
    </citation>
    <scope>NUCLEOTIDE SEQUENCE [LARGE SCALE GENOMIC DNA]</scope>
    <source>
        <strain evidence="1 2">L21-RPul-D2</strain>
    </source>
</reference>
<dbReference type="KEGG" id="slr:L21SP2_1536"/>
<dbReference type="EMBL" id="CP006939">
    <property type="protein sequence ID" value="AHC14929.1"/>
    <property type="molecule type" value="Genomic_DNA"/>
</dbReference>
<dbReference type="Proteomes" id="UP000018680">
    <property type="component" value="Chromosome"/>
</dbReference>
<proteinExistence type="predicted"/>
<sequence>MPLSLRRIFNMYHDSIVHRIGKAMTTLFRISPVRAGSQFSGYRVL</sequence>
<accession>V5WH95</accession>
<gene>
    <name evidence="1" type="ORF">L21SP2_1536</name>
</gene>
<evidence type="ECO:0000313" key="2">
    <source>
        <dbReference type="Proteomes" id="UP000018680"/>
    </source>
</evidence>
<dbReference type="AlphaFoldDB" id="V5WH95"/>
<organism evidence="1 2">
    <name type="scientific">Salinispira pacifica</name>
    <dbReference type="NCBI Taxonomy" id="1307761"/>
    <lineage>
        <taxon>Bacteria</taxon>
        <taxon>Pseudomonadati</taxon>
        <taxon>Spirochaetota</taxon>
        <taxon>Spirochaetia</taxon>
        <taxon>Spirochaetales</taxon>
        <taxon>Spirochaetaceae</taxon>
        <taxon>Salinispira</taxon>
    </lineage>
</organism>
<dbReference type="STRING" id="1307761.L21SP2_1536"/>
<keyword evidence="2" id="KW-1185">Reference proteome</keyword>
<name>V5WH95_9SPIO</name>